<comment type="caution">
    <text evidence="2">The sequence shown here is derived from an EMBL/GenBank/DDBJ whole genome shotgun (WGS) entry which is preliminary data.</text>
</comment>
<proteinExistence type="predicted"/>
<accession>A0A9X1JPK2</accession>
<dbReference type="PROSITE" id="PS51257">
    <property type="entry name" value="PROKAR_LIPOPROTEIN"/>
    <property type="match status" value="1"/>
</dbReference>
<reference evidence="2" key="1">
    <citation type="submission" date="2021-04" db="EMBL/GenBank/DDBJ databases">
        <authorList>
            <person name="Pira H."/>
            <person name="Risdian C."/>
            <person name="Wink J."/>
        </authorList>
    </citation>
    <scope>NUCLEOTIDE SEQUENCE</scope>
    <source>
        <strain evidence="2">WH158</strain>
    </source>
</reference>
<organism evidence="2 3">
    <name type="scientific">Erythrobacter crassostreae</name>
    <dbReference type="NCBI Taxonomy" id="2828328"/>
    <lineage>
        <taxon>Bacteria</taxon>
        <taxon>Pseudomonadati</taxon>
        <taxon>Pseudomonadota</taxon>
        <taxon>Alphaproteobacteria</taxon>
        <taxon>Sphingomonadales</taxon>
        <taxon>Erythrobacteraceae</taxon>
        <taxon>Erythrobacter/Porphyrobacter group</taxon>
        <taxon>Erythrobacter</taxon>
    </lineage>
</organism>
<dbReference type="Proteomes" id="UP001138681">
    <property type="component" value="Unassembled WGS sequence"/>
</dbReference>
<evidence type="ECO:0000313" key="3">
    <source>
        <dbReference type="Proteomes" id="UP001138681"/>
    </source>
</evidence>
<dbReference type="EMBL" id="JAGSPC010000001">
    <property type="protein sequence ID" value="MBV7259507.1"/>
    <property type="molecule type" value="Genomic_DNA"/>
</dbReference>
<evidence type="ECO:0000313" key="2">
    <source>
        <dbReference type="EMBL" id="MBV7259507.1"/>
    </source>
</evidence>
<dbReference type="Pfam" id="PF06693">
    <property type="entry name" value="DUF1190"/>
    <property type="match status" value="1"/>
</dbReference>
<feature type="region of interest" description="Disordered" evidence="1">
    <location>
        <begin position="149"/>
        <end position="225"/>
    </location>
</feature>
<protein>
    <submittedName>
        <fullName evidence="2">DUF1190 domain-containing protein</fullName>
    </submittedName>
</protein>
<feature type="compositionally biased region" description="Polar residues" evidence="1">
    <location>
        <begin position="213"/>
        <end position="225"/>
    </location>
</feature>
<keyword evidence="3" id="KW-1185">Reference proteome</keyword>
<sequence length="225" mass="23709">MPVVSKRSKRSSKVALTTMAAIGGGAMLSACGGEPAAPVANAITKDTNQTEVQVFENIFACAKETGKTREECDQMRQEALAKADEEAPRFAALQDCEAQYGAGQCVEAAAGTEETQGERRHFSPFVVAWFSSNRNASGPLFKNKAGGYQSANGSRVSFAGQPGKYTTSNRAFERPKSVPKVKPASRLAKKGGFGGRSTGWNLSDRDDGKSKRSASNAGSSRSKGG</sequence>
<name>A0A9X1JPK2_9SPHN</name>
<dbReference type="AlphaFoldDB" id="A0A9X1JPK2"/>
<dbReference type="RefSeq" id="WP_218404728.1">
    <property type="nucleotide sequence ID" value="NZ_JAGSPC010000001.1"/>
</dbReference>
<evidence type="ECO:0000256" key="1">
    <source>
        <dbReference type="SAM" id="MobiDB-lite"/>
    </source>
</evidence>
<gene>
    <name evidence="2" type="ORF">KCG46_07970</name>
</gene>
<dbReference type="InterPro" id="IPR009576">
    <property type="entry name" value="Biofilm_formation_YgiB"/>
</dbReference>